<dbReference type="EMBL" id="CP016591">
    <property type="protein sequence ID" value="ANY20595.1"/>
    <property type="molecule type" value="Genomic_DNA"/>
</dbReference>
<dbReference type="Gene3D" id="3.40.630.30">
    <property type="match status" value="1"/>
</dbReference>
<dbReference type="Proteomes" id="UP000092932">
    <property type="component" value="Chromosome"/>
</dbReference>
<comment type="similarity">
    <text evidence="3">Belongs to the acetyltransferase family. RimJ subfamily.</text>
</comment>
<dbReference type="PANTHER" id="PTHR43792:SF8">
    <property type="entry name" value="[RIBOSOMAL PROTEIN US5]-ALANINE N-ACETYLTRANSFERASE"/>
    <property type="match status" value="1"/>
</dbReference>
<evidence type="ECO:0000256" key="2">
    <source>
        <dbReference type="ARBA" id="ARBA00023315"/>
    </source>
</evidence>
<accession>A0A1B2AEY2</accession>
<evidence type="ECO:0000256" key="1">
    <source>
        <dbReference type="ARBA" id="ARBA00022679"/>
    </source>
</evidence>
<dbReference type="PANTHER" id="PTHR43792">
    <property type="entry name" value="GNAT FAMILY, PUTATIVE (AFU_ORTHOLOGUE AFUA_3G00765)-RELATED-RELATED"/>
    <property type="match status" value="1"/>
</dbReference>
<sequence length="237" mass="26916">MEAGKGGQRGCDKRGRRRFGHRASLGRAYRCRKAKRPQTTPLRAIGWSVIVYGNSLANGRVMNPLIELIAPEPKHAKHWHVWRNQPLSKLYNPMLDQTPDQLSERLSRSQPDLSAGAQQEFRWIVHYSGEPIGTVSLNEVSYRQKHGAIGYHLDERFHQRGFGRIAVSMLIERIFAGTDLHRLIATISAPNIASIKLIEAVGFRREGLLREHFLIGGSYVDVFSYGLLRGEETTHQR</sequence>
<dbReference type="AlphaFoldDB" id="A0A1B2AEY2"/>
<evidence type="ECO:0000313" key="6">
    <source>
        <dbReference type="Proteomes" id="UP000092932"/>
    </source>
</evidence>
<dbReference type="SUPFAM" id="SSF55729">
    <property type="entry name" value="Acyl-CoA N-acyltransferases (Nat)"/>
    <property type="match status" value="1"/>
</dbReference>
<protein>
    <submittedName>
        <fullName evidence="5">Putative ribosomal N-acetyltransferase YdaF</fullName>
        <ecNumber evidence="5">2.3.1.-</ecNumber>
    </submittedName>
</protein>
<name>A0A1B2AEY2_9SPHN</name>
<dbReference type="GO" id="GO:0016747">
    <property type="term" value="F:acyltransferase activity, transferring groups other than amino-acyl groups"/>
    <property type="evidence" value="ECO:0007669"/>
    <property type="project" value="InterPro"/>
</dbReference>
<feature type="domain" description="N-acetyltransferase" evidence="4">
    <location>
        <begin position="66"/>
        <end position="226"/>
    </location>
</feature>
<dbReference type="OrthoDB" id="5459937at2"/>
<dbReference type="InterPro" id="IPR000182">
    <property type="entry name" value="GNAT_dom"/>
</dbReference>
<gene>
    <name evidence="5" type="primary">ydaF_2</name>
    <name evidence="5" type="ORF">A6F68_02093</name>
</gene>
<dbReference type="InterPro" id="IPR051531">
    <property type="entry name" value="N-acetyltransferase"/>
</dbReference>
<keyword evidence="6" id="KW-1185">Reference proteome</keyword>
<proteinExistence type="inferred from homology"/>
<evidence type="ECO:0000259" key="4">
    <source>
        <dbReference type="PROSITE" id="PS51186"/>
    </source>
</evidence>
<dbReference type="KEGG" id="ado:A6F68_02093"/>
<dbReference type="Pfam" id="PF13302">
    <property type="entry name" value="Acetyltransf_3"/>
    <property type="match status" value="1"/>
</dbReference>
<organism evidence="5 6">
    <name type="scientific">Tsuneonella dongtanensis</name>
    <dbReference type="NCBI Taxonomy" id="692370"/>
    <lineage>
        <taxon>Bacteria</taxon>
        <taxon>Pseudomonadati</taxon>
        <taxon>Pseudomonadota</taxon>
        <taxon>Alphaproteobacteria</taxon>
        <taxon>Sphingomonadales</taxon>
        <taxon>Erythrobacteraceae</taxon>
        <taxon>Tsuneonella</taxon>
    </lineage>
</organism>
<dbReference type="PROSITE" id="PS51186">
    <property type="entry name" value="GNAT"/>
    <property type="match status" value="1"/>
</dbReference>
<keyword evidence="1 5" id="KW-0808">Transferase</keyword>
<dbReference type="EC" id="2.3.1.-" evidence="5"/>
<reference evidence="5 6" key="1">
    <citation type="submission" date="2016-07" db="EMBL/GenBank/DDBJ databases">
        <title>Complete genome sequence of Altererythrobacter dongtanensis KCTC 22672, a type strain with esterase isolated from tidal flat.</title>
        <authorList>
            <person name="Cheng H."/>
            <person name="Wu Y.-H."/>
            <person name="Zhou P."/>
            <person name="Huo Y.-Y."/>
            <person name="Wang C.-S."/>
            <person name="Xu X.-W."/>
        </authorList>
    </citation>
    <scope>NUCLEOTIDE SEQUENCE [LARGE SCALE GENOMIC DNA]</scope>
    <source>
        <strain evidence="5 6">KCTC 22672</strain>
    </source>
</reference>
<dbReference type="InterPro" id="IPR016181">
    <property type="entry name" value="Acyl_CoA_acyltransferase"/>
</dbReference>
<keyword evidence="2 5" id="KW-0012">Acyltransferase</keyword>
<evidence type="ECO:0000256" key="3">
    <source>
        <dbReference type="ARBA" id="ARBA00038502"/>
    </source>
</evidence>
<evidence type="ECO:0000313" key="5">
    <source>
        <dbReference type="EMBL" id="ANY20595.1"/>
    </source>
</evidence>